<keyword evidence="2" id="KW-1185">Reference proteome</keyword>
<reference evidence="1 2" key="1">
    <citation type="journal article" date="2021" name="Comput. Struct. Biotechnol. J.">
        <title>De novo genome assembly of the potent medicinal plant Rehmannia glutinosa using nanopore technology.</title>
        <authorList>
            <person name="Ma L."/>
            <person name="Dong C."/>
            <person name="Song C."/>
            <person name="Wang X."/>
            <person name="Zheng X."/>
            <person name="Niu Y."/>
            <person name="Chen S."/>
            <person name="Feng W."/>
        </authorList>
    </citation>
    <scope>NUCLEOTIDE SEQUENCE [LARGE SCALE GENOMIC DNA]</scope>
    <source>
        <strain evidence="1">DH-2019</strain>
    </source>
</reference>
<evidence type="ECO:0000313" key="1">
    <source>
        <dbReference type="EMBL" id="KAK6158830.1"/>
    </source>
</evidence>
<protein>
    <submittedName>
        <fullName evidence="1">Uncharacterized protein</fullName>
    </submittedName>
</protein>
<comment type="caution">
    <text evidence="1">The sequence shown here is derived from an EMBL/GenBank/DDBJ whole genome shotgun (WGS) entry which is preliminary data.</text>
</comment>
<evidence type="ECO:0000313" key="2">
    <source>
        <dbReference type="Proteomes" id="UP001318860"/>
    </source>
</evidence>
<sequence length="143" mass="16346">MSSNSKKSRLWLPGDCSTVRNLDNSLNLPPLCRYKHALDQGISGDRLMHGSSDRIYNKDNTRPQRRRLENSNARRLPLAQQSRSLAADGHPPHPHWSAFFYDLTWNFLRLNLPASSVIPPPTLLHHCARQWGRASSLGIRLSW</sequence>
<dbReference type="EMBL" id="JABTTQ020000004">
    <property type="protein sequence ID" value="KAK6158830.1"/>
    <property type="molecule type" value="Genomic_DNA"/>
</dbReference>
<accession>A0ABR0XI12</accession>
<organism evidence="1 2">
    <name type="scientific">Rehmannia glutinosa</name>
    <name type="common">Chinese foxglove</name>
    <dbReference type="NCBI Taxonomy" id="99300"/>
    <lineage>
        <taxon>Eukaryota</taxon>
        <taxon>Viridiplantae</taxon>
        <taxon>Streptophyta</taxon>
        <taxon>Embryophyta</taxon>
        <taxon>Tracheophyta</taxon>
        <taxon>Spermatophyta</taxon>
        <taxon>Magnoliopsida</taxon>
        <taxon>eudicotyledons</taxon>
        <taxon>Gunneridae</taxon>
        <taxon>Pentapetalae</taxon>
        <taxon>asterids</taxon>
        <taxon>lamiids</taxon>
        <taxon>Lamiales</taxon>
        <taxon>Orobanchaceae</taxon>
        <taxon>Rehmannieae</taxon>
        <taxon>Rehmannia</taxon>
    </lineage>
</organism>
<dbReference type="Proteomes" id="UP001318860">
    <property type="component" value="Unassembled WGS sequence"/>
</dbReference>
<name>A0ABR0XI12_REHGL</name>
<proteinExistence type="predicted"/>
<gene>
    <name evidence="1" type="ORF">DH2020_006144</name>
</gene>